<evidence type="ECO:0000313" key="3">
    <source>
        <dbReference type="Proteomes" id="UP000831880"/>
    </source>
</evidence>
<feature type="domain" description="N-acetyltransferase" evidence="1">
    <location>
        <begin position="6"/>
        <end position="149"/>
    </location>
</feature>
<evidence type="ECO:0000313" key="2">
    <source>
        <dbReference type="EMBL" id="UOQ94319.1"/>
    </source>
</evidence>
<gene>
    <name evidence="2" type="ORF">MUO14_04990</name>
</gene>
<dbReference type="InterPro" id="IPR000182">
    <property type="entry name" value="GNAT_dom"/>
</dbReference>
<dbReference type="EMBL" id="CP095074">
    <property type="protein sequence ID" value="UOQ94319.1"/>
    <property type="molecule type" value="Genomic_DNA"/>
</dbReference>
<proteinExistence type="predicted"/>
<keyword evidence="3" id="KW-1185">Reference proteome</keyword>
<dbReference type="Proteomes" id="UP000831880">
    <property type="component" value="Chromosome"/>
</dbReference>
<sequence>MEPQVMDVKKLTLQDLTAFEQMNTGIDDDYIIRIYDRLIASNTQELFGLFQDTKLVSIGGYSLFGNKKFAMIGRLRSDRRYQSRGYSTELLIQVMEELNSLSHVKWIGANTHVHNLPTRRVLEKIGLKSGPIIHYLTLTAPDLLKEHMPGPVWEEVHDVTQKRSLLLNLSDNELGLFPYECYYSFPYDKAFFTDGYLEDASMYVNPGQTRVVLIKNDQKKYQYSHIKYFWNDHYEQPGLFETILDHWRKNPDNYGCWIDFSNQGFKNIPDLAPYEVQDPWTLYGTWK</sequence>
<reference evidence="2 3" key="1">
    <citation type="submission" date="2022-04" db="EMBL/GenBank/DDBJ databases">
        <title>Halobacillus sp. isolated from saltern.</title>
        <authorList>
            <person name="Won M."/>
            <person name="Lee C.-M."/>
            <person name="Woen H.-Y."/>
            <person name="Kwon S.-W."/>
        </authorList>
    </citation>
    <scope>NUCLEOTIDE SEQUENCE [LARGE SCALE GENOMIC DNA]</scope>
    <source>
        <strain evidence="2 3">SSTM10-2</strain>
    </source>
</reference>
<dbReference type="RefSeq" id="WP_244753981.1">
    <property type="nucleotide sequence ID" value="NZ_CP095074.1"/>
</dbReference>
<dbReference type="Pfam" id="PF13302">
    <property type="entry name" value="Acetyltransf_3"/>
    <property type="match status" value="1"/>
</dbReference>
<dbReference type="PROSITE" id="PS51186">
    <property type="entry name" value="GNAT"/>
    <property type="match status" value="1"/>
</dbReference>
<evidence type="ECO:0000259" key="1">
    <source>
        <dbReference type="PROSITE" id="PS51186"/>
    </source>
</evidence>
<protein>
    <submittedName>
        <fullName evidence="2">GNAT family N-acetyltransferase</fullName>
    </submittedName>
</protein>
<dbReference type="SUPFAM" id="SSF55729">
    <property type="entry name" value="Acyl-CoA N-acyltransferases (Nat)"/>
    <property type="match status" value="1"/>
</dbReference>
<dbReference type="Gene3D" id="3.40.630.30">
    <property type="match status" value="1"/>
</dbReference>
<accession>A0ABY4H2H0</accession>
<dbReference type="InterPro" id="IPR016181">
    <property type="entry name" value="Acyl_CoA_acyltransferase"/>
</dbReference>
<name>A0ABY4H2H0_9BACI</name>
<organism evidence="2 3">
    <name type="scientific">Halobacillus shinanisalinarum</name>
    <dbReference type="NCBI Taxonomy" id="2932258"/>
    <lineage>
        <taxon>Bacteria</taxon>
        <taxon>Bacillati</taxon>
        <taxon>Bacillota</taxon>
        <taxon>Bacilli</taxon>
        <taxon>Bacillales</taxon>
        <taxon>Bacillaceae</taxon>
        <taxon>Halobacillus</taxon>
    </lineage>
</organism>